<dbReference type="Pfam" id="PF03795">
    <property type="entry name" value="YCII"/>
    <property type="match status" value="1"/>
</dbReference>
<accession>A0A0R1VC79</accession>
<proteinExistence type="inferred from homology"/>
<protein>
    <recommendedName>
        <fullName evidence="2">YCII-related domain-containing protein</fullName>
    </recommendedName>
</protein>
<comment type="similarity">
    <text evidence="1">Belongs to the YciI family.</text>
</comment>
<name>A0A0R1VC79_9LACO</name>
<dbReference type="SUPFAM" id="SSF54909">
    <property type="entry name" value="Dimeric alpha+beta barrel"/>
    <property type="match status" value="1"/>
</dbReference>
<evidence type="ECO:0000256" key="1">
    <source>
        <dbReference type="ARBA" id="ARBA00007689"/>
    </source>
</evidence>
<dbReference type="PATRIC" id="fig|1423749.3.peg.1451"/>
<reference evidence="3 4" key="1">
    <citation type="journal article" date="2015" name="Genome Announc.">
        <title>Expanding the biotechnology potential of lactobacilli through comparative genomics of 213 strains and associated genera.</title>
        <authorList>
            <person name="Sun Z."/>
            <person name="Harris H.M."/>
            <person name="McCann A."/>
            <person name="Guo C."/>
            <person name="Argimon S."/>
            <person name="Zhang W."/>
            <person name="Yang X."/>
            <person name="Jeffery I.B."/>
            <person name="Cooney J.C."/>
            <person name="Kagawa T.F."/>
            <person name="Liu W."/>
            <person name="Song Y."/>
            <person name="Salvetti E."/>
            <person name="Wrobel A."/>
            <person name="Rasinkangas P."/>
            <person name="Parkhill J."/>
            <person name="Rea M.C."/>
            <person name="O'Sullivan O."/>
            <person name="Ritari J."/>
            <person name="Douillard F.P."/>
            <person name="Paul Ross R."/>
            <person name="Yang R."/>
            <person name="Briner A.E."/>
            <person name="Felis G.E."/>
            <person name="de Vos W.M."/>
            <person name="Barrangou R."/>
            <person name="Klaenhammer T.R."/>
            <person name="Caufield P.W."/>
            <person name="Cui Y."/>
            <person name="Zhang H."/>
            <person name="O'Toole P.W."/>
        </authorList>
    </citation>
    <scope>NUCLEOTIDE SEQUENCE [LARGE SCALE GENOMIC DNA]</scope>
    <source>
        <strain evidence="3 4">DSM 16045</strain>
    </source>
</reference>
<feature type="domain" description="YCII-related" evidence="2">
    <location>
        <begin position="2"/>
        <end position="74"/>
    </location>
</feature>
<dbReference type="InterPro" id="IPR005545">
    <property type="entry name" value="YCII"/>
</dbReference>
<dbReference type="RefSeq" id="WP_056936884.1">
    <property type="nucleotide sequence ID" value="NZ_AZFN01000005.1"/>
</dbReference>
<evidence type="ECO:0000313" key="4">
    <source>
        <dbReference type="Proteomes" id="UP000051739"/>
    </source>
</evidence>
<evidence type="ECO:0000313" key="3">
    <source>
        <dbReference type="EMBL" id="KRM03111.1"/>
    </source>
</evidence>
<keyword evidence="4" id="KW-1185">Reference proteome</keyword>
<dbReference type="PANTHER" id="PTHR37828:SF1">
    <property type="entry name" value="YCII-RELATED DOMAIN-CONTAINING PROTEIN"/>
    <property type="match status" value="1"/>
</dbReference>
<dbReference type="AlphaFoldDB" id="A0A0R1VC79"/>
<dbReference type="PANTHER" id="PTHR37828">
    <property type="entry name" value="GSR2449 PROTEIN"/>
    <property type="match status" value="1"/>
</dbReference>
<gene>
    <name evidence="3" type="ORF">FC60_GL001407</name>
</gene>
<comment type="caution">
    <text evidence="3">The sequence shown here is derived from an EMBL/GenBank/DDBJ whole genome shotgun (WGS) entry which is preliminary data.</text>
</comment>
<evidence type="ECO:0000259" key="2">
    <source>
        <dbReference type="Pfam" id="PF03795"/>
    </source>
</evidence>
<dbReference type="InterPro" id="IPR011008">
    <property type="entry name" value="Dimeric_a/b-barrel"/>
</dbReference>
<dbReference type="EMBL" id="AZFN01000005">
    <property type="protein sequence ID" value="KRM03111.1"/>
    <property type="molecule type" value="Genomic_DNA"/>
</dbReference>
<organism evidence="3 4">
    <name type="scientific">Limosilactobacillus gastricus DSM 16045</name>
    <dbReference type="NCBI Taxonomy" id="1423749"/>
    <lineage>
        <taxon>Bacteria</taxon>
        <taxon>Bacillati</taxon>
        <taxon>Bacillota</taxon>
        <taxon>Bacilli</taxon>
        <taxon>Lactobacillales</taxon>
        <taxon>Lactobacillaceae</taxon>
        <taxon>Limosilactobacillus</taxon>
    </lineage>
</organism>
<dbReference type="Proteomes" id="UP000051739">
    <property type="component" value="Unassembled WGS sequence"/>
</dbReference>
<sequence>MYLINITIKANQVPKDQEADLLAKHRAWFKGQYEAGNFLLVGPYRDRPMAGLVIAKAANRDELQAMIAQDAYFPDLATYDVNEFQANLIAQKINDYQGE</sequence>
<dbReference type="Gene3D" id="3.30.70.1060">
    <property type="entry name" value="Dimeric alpha+beta barrel"/>
    <property type="match status" value="1"/>
</dbReference>